<evidence type="ECO:0000256" key="1">
    <source>
        <dbReference type="SAM" id="MobiDB-lite"/>
    </source>
</evidence>
<organism evidence="2 3">
    <name type="scientific">Gemmata massiliana</name>
    <dbReference type="NCBI Taxonomy" id="1210884"/>
    <lineage>
        <taxon>Bacteria</taxon>
        <taxon>Pseudomonadati</taxon>
        <taxon>Planctomycetota</taxon>
        <taxon>Planctomycetia</taxon>
        <taxon>Gemmatales</taxon>
        <taxon>Gemmataceae</taxon>
        <taxon>Gemmata</taxon>
    </lineage>
</organism>
<dbReference type="Proteomes" id="UP000464178">
    <property type="component" value="Chromosome"/>
</dbReference>
<dbReference type="EMBL" id="LR593886">
    <property type="protein sequence ID" value="VTR95445.1"/>
    <property type="molecule type" value="Genomic_DNA"/>
</dbReference>
<evidence type="ECO:0000313" key="3">
    <source>
        <dbReference type="Proteomes" id="UP000464178"/>
    </source>
</evidence>
<protein>
    <submittedName>
        <fullName evidence="2">Uncharacterized protein</fullName>
    </submittedName>
</protein>
<dbReference type="AlphaFoldDB" id="A0A6P2D4S6"/>
<name>A0A6P2D4S6_9BACT</name>
<proteinExistence type="predicted"/>
<reference evidence="2 3" key="1">
    <citation type="submission" date="2019-05" db="EMBL/GenBank/DDBJ databases">
        <authorList>
            <consortium name="Science for Life Laboratories"/>
        </authorList>
    </citation>
    <scope>NUCLEOTIDE SEQUENCE [LARGE SCALE GENOMIC DNA]</scope>
    <source>
        <strain evidence="2">Soil9</strain>
    </source>
</reference>
<dbReference type="KEGG" id="gms:SOIL9_22690"/>
<evidence type="ECO:0000313" key="2">
    <source>
        <dbReference type="EMBL" id="VTR95445.1"/>
    </source>
</evidence>
<accession>A0A6P2D4S6</accession>
<sequence length="84" mass="9184">MPETMRPRSAPRAHVTRGTENYTAQEPSDWFLRAAGAPIVGSLALYVLSRKEDAHVDQLVAPFTLIGVYNKLVKVAGSDHIHAS</sequence>
<gene>
    <name evidence="2" type="ORF">SOIL9_22690</name>
</gene>
<keyword evidence="3" id="KW-1185">Reference proteome</keyword>
<feature type="region of interest" description="Disordered" evidence="1">
    <location>
        <begin position="1"/>
        <end position="20"/>
    </location>
</feature>